<dbReference type="GO" id="GO:0043998">
    <property type="term" value="F:histone H2A acetyltransferase activity"/>
    <property type="evidence" value="ECO:0007669"/>
    <property type="project" value="InterPro"/>
</dbReference>
<dbReference type="Pfam" id="PF00583">
    <property type="entry name" value="Acetyltransf_1"/>
    <property type="match status" value="1"/>
</dbReference>
<dbReference type="Proteomes" id="UP000282613">
    <property type="component" value="Unassembled WGS sequence"/>
</dbReference>
<dbReference type="GO" id="GO:0005634">
    <property type="term" value="C:nucleus"/>
    <property type="evidence" value="ECO:0007669"/>
    <property type="project" value="UniProtKB-SubCell"/>
</dbReference>
<dbReference type="OrthoDB" id="424551at2759"/>
<dbReference type="STRING" id="60517.A0A0R3W3L0"/>
<gene>
    <name evidence="13" type="ORF">TASK_LOCUS4515</name>
</gene>
<evidence type="ECO:0000256" key="9">
    <source>
        <dbReference type="ARBA" id="ARBA00023315"/>
    </source>
</evidence>
<keyword evidence="7" id="KW-0808">Transferase</keyword>
<comment type="subcellular location">
    <subcellularLocation>
        <location evidence="2">Cytoplasm</location>
    </subcellularLocation>
    <subcellularLocation>
        <location evidence="1">Nucleus</location>
    </subcellularLocation>
</comment>
<evidence type="ECO:0000256" key="4">
    <source>
        <dbReference type="ARBA" id="ARBA00012950"/>
    </source>
</evidence>
<comment type="catalytic activity">
    <reaction evidence="11">
        <text>N-terminal L-seryl-[histone H4] + acetyl-CoA = N-terminal N(alpha)-acetyl-L-seryl-[histone H4] + CoA + H(+)</text>
        <dbReference type="Rhea" id="RHEA:50596"/>
        <dbReference type="Rhea" id="RHEA-COMP:12740"/>
        <dbReference type="Rhea" id="RHEA-COMP:12743"/>
        <dbReference type="ChEBI" id="CHEBI:15378"/>
        <dbReference type="ChEBI" id="CHEBI:57287"/>
        <dbReference type="ChEBI" id="CHEBI:57288"/>
        <dbReference type="ChEBI" id="CHEBI:64738"/>
        <dbReference type="ChEBI" id="CHEBI:83690"/>
        <dbReference type="EC" id="2.3.1.257"/>
    </reaction>
</comment>
<dbReference type="GO" id="GO:0005737">
    <property type="term" value="C:cytoplasm"/>
    <property type="evidence" value="ECO:0007669"/>
    <property type="project" value="UniProtKB-SubCell"/>
</dbReference>
<comment type="similarity">
    <text evidence="3">Belongs to the acetyltransferase family. NAA40 subfamily.</text>
</comment>
<feature type="domain" description="N-acetyltransferase" evidence="12">
    <location>
        <begin position="141"/>
        <end position="216"/>
    </location>
</feature>
<dbReference type="EMBL" id="UYRS01018353">
    <property type="protein sequence ID" value="VDK33556.1"/>
    <property type="molecule type" value="Genomic_DNA"/>
</dbReference>
<evidence type="ECO:0000256" key="11">
    <source>
        <dbReference type="ARBA" id="ARBA00049524"/>
    </source>
</evidence>
<dbReference type="PANTHER" id="PTHR20531:SF1">
    <property type="entry name" value="N-ALPHA-ACETYLTRANSFERASE 40"/>
    <property type="match status" value="1"/>
</dbReference>
<organism evidence="15">
    <name type="scientific">Taenia asiatica</name>
    <name type="common">Asian tapeworm</name>
    <dbReference type="NCBI Taxonomy" id="60517"/>
    <lineage>
        <taxon>Eukaryota</taxon>
        <taxon>Metazoa</taxon>
        <taxon>Spiralia</taxon>
        <taxon>Lophotrochozoa</taxon>
        <taxon>Platyhelminthes</taxon>
        <taxon>Cestoda</taxon>
        <taxon>Eucestoda</taxon>
        <taxon>Cyclophyllidea</taxon>
        <taxon>Taeniidae</taxon>
        <taxon>Taenia</taxon>
    </lineage>
</organism>
<dbReference type="WBParaSite" id="TASK_0000451401-mRNA-1">
    <property type="protein sequence ID" value="TASK_0000451401-mRNA-1"/>
    <property type="gene ID" value="TASK_0000451401"/>
</dbReference>
<dbReference type="GO" id="GO:0010485">
    <property type="term" value="F:histone H4 acetyltransferase activity"/>
    <property type="evidence" value="ECO:0007669"/>
    <property type="project" value="InterPro"/>
</dbReference>
<name>A0A0R3W3L0_TAEAS</name>
<dbReference type="Gene3D" id="3.40.630.30">
    <property type="match status" value="1"/>
</dbReference>
<comment type="catalytic activity">
    <reaction evidence="10">
        <text>N-terminal L-seryl-[histone H2A] + acetyl-CoA = N-terminal N(alpha)-acetyl-L-seryl-[histone H2A] + CoA + H(+)</text>
        <dbReference type="Rhea" id="RHEA:50600"/>
        <dbReference type="Rhea" id="RHEA-COMP:12742"/>
        <dbReference type="Rhea" id="RHEA-COMP:12744"/>
        <dbReference type="ChEBI" id="CHEBI:15378"/>
        <dbReference type="ChEBI" id="CHEBI:57287"/>
        <dbReference type="ChEBI" id="CHEBI:57288"/>
        <dbReference type="ChEBI" id="CHEBI:64738"/>
        <dbReference type="ChEBI" id="CHEBI:83690"/>
        <dbReference type="EC" id="2.3.1.257"/>
    </reaction>
</comment>
<evidence type="ECO:0000313" key="14">
    <source>
        <dbReference type="Proteomes" id="UP000282613"/>
    </source>
</evidence>
<sequence length="239" mass="27243">MPLVESGGRPSDRRAVRRAGYTGDFRMAVVSAKQLSSDELMRRSFGTDSHVTLDCCCCSFIVKCFCPSELTANHKARLFSILEKNMKEFYMNSSWGWNGSAKFEELFATDSRLLLCFLTNLKTCCDSGLHDVTPPLPTSPDEPCAFVHFRFEVDTQRPVLYCYEIQLLEEVRGLKLGQKLLHILYKVAAINQMTRVILTVFRFNYPAYTFFTKNGFKTDTSDPSRYGQSVDYAILSRLP</sequence>
<evidence type="ECO:0000256" key="7">
    <source>
        <dbReference type="ARBA" id="ARBA00022679"/>
    </source>
</evidence>
<protein>
    <recommendedName>
        <fullName evidence="5">N-alpha-acetyltransferase 40</fullName>
        <ecNumber evidence="4">2.3.1.257</ecNumber>
    </recommendedName>
</protein>
<proteinExistence type="inferred from homology"/>
<keyword evidence="8" id="KW-0539">Nucleus</keyword>
<evidence type="ECO:0000313" key="13">
    <source>
        <dbReference type="EMBL" id="VDK33556.1"/>
    </source>
</evidence>
<evidence type="ECO:0000256" key="10">
    <source>
        <dbReference type="ARBA" id="ARBA00047821"/>
    </source>
</evidence>
<evidence type="ECO:0000256" key="1">
    <source>
        <dbReference type="ARBA" id="ARBA00004123"/>
    </source>
</evidence>
<keyword evidence="6" id="KW-0963">Cytoplasm</keyword>
<evidence type="ECO:0000256" key="3">
    <source>
        <dbReference type="ARBA" id="ARBA00008870"/>
    </source>
</evidence>
<dbReference type="PANTHER" id="PTHR20531">
    <property type="entry name" value="N-ALPHA-ACETYLTRANSFERASE 40"/>
    <property type="match status" value="1"/>
</dbReference>
<dbReference type="GO" id="GO:1990189">
    <property type="term" value="F:protein N-terminal-serine acetyltransferase activity"/>
    <property type="evidence" value="ECO:0007669"/>
    <property type="project" value="UniProtKB-EC"/>
</dbReference>
<evidence type="ECO:0000256" key="5">
    <source>
        <dbReference type="ARBA" id="ARBA00015043"/>
    </source>
</evidence>
<dbReference type="SUPFAM" id="SSF55729">
    <property type="entry name" value="Acyl-CoA N-acyltransferases (Nat)"/>
    <property type="match status" value="1"/>
</dbReference>
<reference evidence="15" key="1">
    <citation type="submission" date="2017-02" db="UniProtKB">
        <authorList>
            <consortium name="WormBaseParasite"/>
        </authorList>
    </citation>
    <scope>IDENTIFICATION</scope>
</reference>
<evidence type="ECO:0000256" key="2">
    <source>
        <dbReference type="ARBA" id="ARBA00004496"/>
    </source>
</evidence>
<dbReference type="AlphaFoldDB" id="A0A0R3W3L0"/>
<evidence type="ECO:0000256" key="8">
    <source>
        <dbReference type="ARBA" id="ARBA00023242"/>
    </source>
</evidence>
<dbReference type="InterPro" id="IPR016181">
    <property type="entry name" value="Acyl_CoA_acyltransferase"/>
</dbReference>
<dbReference type="InterPro" id="IPR000182">
    <property type="entry name" value="GNAT_dom"/>
</dbReference>
<dbReference type="EC" id="2.3.1.257" evidence="4"/>
<evidence type="ECO:0000313" key="15">
    <source>
        <dbReference type="WBParaSite" id="TASK_0000451401-mRNA-1"/>
    </source>
</evidence>
<evidence type="ECO:0000259" key="12">
    <source>
        <dbReference type="Pfam" id="PF00583"/>
    </source>
</evidence>
<keyword evidence="14" id="KW-1185">Reference proteome</keyword>
<dbReference type="InterPro" id="IPR039949">
    <property type="entry name" value="NAA40"/>
</dbReference>
<evidence type="ECO:0000256" key="6">
    <source>
        <dbReference type="ARBA" id="ARBA00022490"/>
    </source>
</evidence>
<keyword evidence="9" id="KW-0012">Acyltransferase</keyword>
<reference evidence="13 14" key="2">
    <citation type="submission" date="2018-11" db="EMBL/GenBank/DDBJ databases">
        <authorList>
            <consortium name="Pathogen Informatics"/>
        </authorList>
    </citation>
    <scope>NUCLEOTIDE SEQUENCE [LARGE SCALE GENOMIC DNA]</scope>
</reference>
<accession>A0A0R3W3L0</accession>